<gene>
    <name evidence="2" type="ORF">PCON_13142</name>
</gene>
<accession>U4L846</accession>
<sequence>MTIPRFTNTDTKYRMPGRSSQPARHMEFNALEQACSRHDKAIKNMKKLRKKNH</sequence>
<feature type="compositionally biased region" description="Polar residues" evidence="1">
    <location>
        <begin position="1"/>
        <end position="10"/>
    </location>
</feature>
<organism evidence="2 3">
    <name type="scientific">Pyronema omphalodes (strain CBS 100304)</name>
    <name type="common">Pyronema confluens</name>
    <dbReference type="NCBI Taxonomy" id="1076935"/>
    <lineage>
        <taxon>Eukaryota</taxon>
        <taxon>Fungi</taxon>
        <taxon>Dikarya</taxon>
        <taxon>Ascomycota</taxon>
        <taxon>Pezizomycotina</taxon>
        <taxon>Pezizomycetes</taxon>
        <taxon>Pezizales</taxon>
        <taxon>Pyronemataceae</taxon>
        <taxon>Pyronema</taxon>
    </lineage>
</organism>
<feature type="region of interest" description="Disordered" evidence="1">
    <location>
        <begin position="1"/>
        <end position="21"/>
    </location>
</feature>
<name>U4L846_PYROM</name>
<dbReference type="AlphaFoldDB" id="U4L846"/>
<protein>
    <submittedName>
        <fullName evidence="2">Uncharacterized protein</fullName>
    </submittedName>
</protein>
<keyword evidence="3" id="KW-1185">Reference proteome</keyword>
<dbReference type="Proteomes" id="UP000018144">
    <property type="component" value="Unassembled WGS sequence"/>
</dbReference>
<evidence type="ECO:0000313" key="3">
    <source>
        <dbReference type="Proteomes" id="UP000018144"/>
    </source>
</evidence>
<proteinExistence type="predicted"/>
<dbReference type="EMBL" id="HF935853">
    <property type="protein sequence ID" value="CCX13549.1"/>
    <property type="molecule type" value="Genomic_DNA"/>
</dbReference>
<evidence type="ECO:0000256" key="1">
    <source>
        <dbReference type="SAM" id="MobiDB-lite"/>
    </source>
</evidence>
<evidence type="ECO:0000313" key="2">
    <source>
        <dbReference type="EMBL" id="CCX13549.1"/>
    </source>
</evidence>
<reference evidence="2 3" key="1">
    <citation type="journal article" date="2013" name="PLoS Genet.">
        <title>The genome and development-dependent transcriptomes of Pyronema confluens: a window into fungal evolution.</title>
        <authorList>
            <person name="Traeger S."/>
            <person name="Altegoer F."/>
            <person name="Freitag M."/>
            <person name="Gabaldon T."/>
            <person name="Kempken F."/>
            <person name="Kumar A."/>
            <person name="Marcet-Houben M."/>
            <person name="Poggeler S."/>
            <person name="Stajich J.E."/>
            <person name="Nowrousian M."/>
        </authorList>
    </citation>
    <scope>NUCLEOTIDE SEQUENCE [LARGE SCALE GENOMIC DNA]</scope>
    <source>
        <strain evidence="3">CBS 100304</strain>
        <tissue evidence="2">Vegetative mycelium</tissue>
    </source>
</reference>